<dbReference type="Gramene" id="ESW23574">
    <property type="protein sequence ID" value="ESW23574"/>
    <property type="gene ID" value="PHAVU_004G058700g"/>
</dbReference>
<evidence type="ECO:0000256" key="2">
    <source>
        <dbReference type="ARBA" id="ARBA00022737"/>
    </source>
</evidence>
<dbReference type="FunFam" id="3.40.50.10140:FF:000007">
    <property type="entry name" value="Disease resistance protein (TIR-NBS-LRR class)"/>
    <property type="match status" value="1"/>
</dbReference>
<dbReference type="Gene3D" id="3.40.50.10140">
    <property type="entry name" value="Toll/interleukin-1 receptor homology (TIR) domain"/>
    <property type="match status" value="1"/>
</dbReference>
<gene>
    <name evidence="7" type="ORF">PHAVU_004G058700g</name>
</gene>
<dbReference type="OrthoDB" id="1396993at2759"/>
<dbReference type="Pfam" id="PF00931">
    <property type="entry name" value="NB-ARC"/>
    <property type="match status" value="1"/>
</dbReference>
<dbReference type="InterPro" id="IPR035897">
    <property type="entry name" value="Toll_tir_struct_dom_sf"/>
</dbReference>
<organism evidence="7 8">
    <name type="scientific">Phaseolus vulgaris</name>
    <name type="common">Kidney bean</name>
    <name type="synonym">French bean</name>
    <dbReference type="NCBI Taxonomy" id="3885"/>
    <lineage>
        <taxon>Eukaryota</taxon>
        <taxon>Viridiplantae</taxon>
        <taxon>Streptophyta</taxon>
        <taxon>Embryophyta</taxon>
        <taxon>Tracheophyta</taxon>
        <taxon>Spermatophyta</taxon>
        <taxon>Magnoliopsida</taxon>
        <taxon>eudicotyledons</taxon>
        <taxon>Gunneridae</taxon>
        <taxon>Pentapetalae</taxon>
        <taxon>rosids</taxon>
        <taxon>fabids</taxon>
        <taxon>Fabales</taxon>
        <taxon>Fabaceae</taxon>
        <taxon>Papilionoideae</taxon>
        <taxon>50 kb inversion clade</taxon>
        <taxon>NPAAA clade</taxon>
        <taxon>indigoferoid/millettioid clade</taxon>
        <taxon>Phaseoleae</taxon>
        <taxon>Phaseolus</taxon>
    </lineage>
</organism>
<dbReference type="InterPro" id="IPR000157">
    <property type="entry name" value="TIR_dom"/>
</dbReference>
<keyword evidence="8" id="KW-1185">Reference proteome</keyword>
<dbReference type="GO" id="GO:0007165">
    <property type="term" value="P:signal transduction"/>
    <property type="evidence" value="ECO:0007669"/>
    <property type="project" value="InterPro"/>
</dbReference>
<dbReference type="InterPro" id="IPR002182">
    <property type="entry name" value="NB-ARC"/>
</dbReference>
<feature type="compositionally biased region" description="Polar residues" evidence="5">
    <location>
        <begin position="1049"/>
        <end position="1061"/>
    </location>
</feature>
<dbReference type="PANTHER" id="PTHR11017:SF431">
    <property type="entry name" value="ADP-RIBOSYL CYCLASE_CYCLIC ADP-RIBOSE HYDROLASE"/>
    <property type="match status" value="1"/>
</dbReference>
<dbReference type="SUPFAM" id="SSF52058">
    <property type="entry name" value="L domain-like"/>
    <property type="match status" value="1"/>
</dbReference>
<dbReference type="InterPro" id="IPR044974">
    <property type="entry name" value="Disease_R_plants"/>
</dbReference>
<evidence type="ECO:0000259" key="6">
    <source>
        <dbReference type="PROSITE" id="PS50104"/>
    </source>
</evidence>
<evidence type="ECO:0000256" key="4">
    <source>
        <dbReference type="ARBA" id="ARBA00023027"/>
    </source>
</evidence>
<keyword evidence="2" id="KW-0677">Repeat</keyword>
<dbReference type="SUPFAM" id="SSF52540">
    <property type="entry name" value="P-loop containing nucleoside triphosphate hydrolases"/>
    <property type="match status" value="1"/>
</dbReference>
<dbReference type="GO" id="GO:0043531">
    <property type="term" value="F:ADP binding"/>
    <property type="evidence" value="ECO:0007669"/>
    <property type="project" value="InterPro"/>
</dbReference>
<keyword evidence="4" id="KW-0520">NAD</keyword>
<protein>
    <recommendedName>
        <fullName evidence="6">TIR domain-containing protein</fullName>
    </recommendedName>
</protein>
<name>V7C098_PHAVU</name>
<dbReference type="InterPro" id="IPR058192">
    <property type="entry name" value="WHD_ROQ1-like"/>
</dbReference>
<dbReference type="InterPro" id="IPR032675">
    <property type="entry name" value="LRR_dom_sf"/>
</dbReference>
<dbReference type="SMART" id="SM00255">
    <property type="entry name" value="TIR"/>
    <property type="match status" value="1"/>
</dbReference>
<dbReference type="InterPro" id="IPR058546">
    <property type="entry name" value="RPS4B/Roq1-like_LRR"/>
</dbReference>
<dbReference type="InterPro" id="IPR042197">
    <property type="entry name" value="Apaf_helical"/>
</dbReference>
<feature type="domain" description="TIR" evidence="6">
    <location>
        <begin position="13"/>
        <end position="183"/>
    </location>
</feature>
<dbReference type="PRINTS" id="PR00364">
    <property type="entry name" value="DISEASERSIST"/>
</dbReference>
<dbReference type="PROSITE" id="PS50104">
    <property type="entry name" value="TIR"/>
    <property type="match status" value="1"/>
</dbReference>
<dbReference type="Gene3D" id="1.10.8.430">
    <property type="entry name" value="Helical domain of apoptotic protease-activating factors"/>
    <property type="match status" value="1"/>
</dbReference>
<dbReference type="PANTHER" id="PTHR11017">
    <property type="entry name" value="LEUCINE-RICH REPEAT-CONTAINING PROTEIN"/>
    <property type="match status" value="1"/>
</dbReference>
<dbReference type="Pfam" id="PF23282">
    <property type="entry name" value="WHD_ROQ1"/>
    <property type="match status" value="1"/>
</dbReference>
<reference evidence="8" key="1">
    <citation type="journal article" date="2014" name="Nat. Genet.">
        <title>A reference genome for common bean and genome-wide analysis of dual domestications.</title>
        <authorList>
            <person name="Schmutz J."/>
            <person name="McClean P.E."/>
            <person name="Mamidi S."/>
            <person name="Wu G.A."/>
            <person name="Cannon S.B."/>
            <person name="Grimwood J."/>
            <person name="Jenkins J."/>
            <person name="Shu S."/>
            <person name="Song Q."/>
            <person name="Chavarro C."/>
            <person name="Torres-Torres M."/>
            <person name="Geffroy V."/>
            <person name="Moghaddam S.M."/>
            <person name="Gao D."/>
            <person name="Abernathy B."/>
            <person name="Barry K."/>
            <person name="Blair M."/>
            <person name="Brick M.A."/>
            <person name="Chovatia M."/>
            <person name="Gepts P."/>
            <person name="Goodstein D.M."/>
            <person name="Gonzales M."/>
            <person name="Hellsten U."/>
            <person name="Hyten D.L."/>
            <person name="Jia G."/>
            <person name="Kelly J.D."/>
            <person name="Kudrna D."/>
            <person name="Lee R."/>
            <person name="Richard M.M."/>
            <person name="Miklas P.N."/>
            <person name="Osorno J.M."/>
            <person name="Rodrigues J."/>
            <person name="Thareau V."/>
            <person name="Urrea C.A."/>
            <person name="Wang M."/>
            <person name="Yu Y."/>
            <person name="Zhang M."/>
            <person name="Wing R.A."/>
            <person name="Cregan P.B."/>
            <person name="Rokhsar D.S."/>
            <person name="Jackson S.A."/>
        </authorList>
    </citation>
    <scope>NUCLEOTIDE SEQUENCE [LARGE SCALE GENOMIC DNA]</scope>
    <source>
        <strain evidence="8">cv. G19833</strain>
    </source>
</reference>
<dbReference type="SUPFAM" id="SSF52200">
    <property type="entry name" value="Toll/Interleukin receptor TIR domain"/>
    <property type="match status" value="1"/>
</dbReference>
<evidence type="ECO:0000313" key="8">
    <source>
        <dbReference type="Proteomes" id="UP000000226"/>
    </source>
</evidence>
<evidence type="ECO:0000256" key="1">
    <source>
        <dbReference type="ARBA" id="ARBA00022614"/>
    </source>
</evidence>
<dbReference type="Gene3D" id="3.40.50.300">
    <property type="entry name" value="P-loop containing nucleotide triphosphate hydrolases"/>
    <property type="match status" value="1"/>
</dbReference>
<dbReference type="InterPro" id="IPR027417">
    <property type="entry name" value="P-loop_NTPase"/>
</dbReference>
<keyword evidence="1" id="KW-0433">Leucine-rich repeat</keyword>
<dbReference type="GO" id="GO:0006952">
    <property type="term" value="P:defense response"/>
    <property type="evidence" value="ECO:0007669"/>
    <property type="project" value="InterPro"/>
</dbReference>
<accession>V7C098</accession>
<dbReference type="AlphaFoldDB" id="V7C098"/>
<evidence type="ECO:0000313" key="7">
    <source>
        <dbReference type="EMBL" id="ESW23574.1"/>
    </source>
</evidence>
<dbReference type="Pfam" id="PF01582">
    <property type="entry name" value="TIR"/>
    <property type="match status" value="1"/>
</dbReference>
<dbReference type="Pfam" id="PF23286">
    <property type="entry name" value="LRR_13"/>
    <property type="match status" value="1"/>
</dbReference>
<dbReference type="Proteomes" id="UP000000226">
    <property type="component" value="Chromosome 4"/>
</dbReference>
<sequence>MQSSSSSSFCYIFKYDVFLSFRGKDTRQGFTGNLYKALCDRGIRTFIDDHHLPRGDQITSELENAIQKSRIFIIVLSQNYASSSFCLNELDYILRFIKHKGRLVLPVFYGVDPCEVRHHTGSFGEALAHHQEKLNSYYNMEKLETWKMALHQVANLSGYHFKHGEGYEYEFIERIVELVSSKINRAALDVADYPVGLESQVLQVKLLLDVGSDDVVHMVGIHGLGGVGKTTLAVAVYNSIADHFEALCFLENVRETSCKHGLQHLQSNLLSETVGEIKLTSVKKGISVIQHRLQQKKILLILDDVDKEEQLQALVGRPHWFGIGSRVIITTRDKQLLKCHGVKRTYEVKELNEENALELLTWKAFKFENFDPSYKDVLNLAVTYASGLPLALEVIGSNLFGRNAEQWKYALDQYKKIPKMDIQDTLKVSYDVLEEDEQTVFLDIACFFKNYDLAEVEDILRAHHGHSIKHHIEVLVEKSLIKVSLDGKVTLHDLIEDMGREIVRRESPKQPGKRSRLWFPEDIVQVLEENKGTGKIEIICMDFPSFEEVEIEWDGDAFKKMKNLRTLIIRNGHFSKGPKHLPNSLRVMEWWRYPSQNFPYDFHPKKLAIFKLPYCEFTTLELTDLLRKKFVNMTSLNFDECRYLKQIPDVSCLIHLENLSFRWCPKLFSLHCSVGFLEKLKILHAEGCSRLKSNSNFEILGKMENIRELDLKETPIKKFPLSFRNLTRLQKLHLCLRVKVKKNGCDGLPLSSICMMPELVDIAASGSGGGLFPEANEGAEKVSSILSTNVQHLQLRCCNLTDEFFSILLPWFANIKNLDLSRNNFTVIPECIKECHFLTRLNLNFCERLREIRGIPPALKYFSAIDSLSLTSSCRSMLLNQELHEAGRTFFYLPGAKIAEWFELQTLELPISFWFGKKLPAMVICLAMERVCKYSSSKGGKQRPLLQSTFRFMSPIVIINGNEHLLESWEMIDDCTCVFDLRETKLKTDLEELLENEWNHAEVTCRYVSFGQTFIKHGIHVLKQESSGEEIRFTDPCRKRNLDDDLDTSESQNQQLLKKQR</sequence>
<proteinExistence type="predicted"/>
<dbReference type="EMBL" id="CM002291">
    <property type="protein sequence ID" value="ESW23574.1"/>
    <property type="molecule type" value="Genomic_DNA"/>
</dbReference>
<dbReference type="SMR" id="V7C098"/>
<keyword evidence="3" id="KW-0611">Plant defense</keyword>
<evidence type="ECO:0000256" key="5">
    <source>
        <dbReference type="SAM" id="MobiDB-lite"/>
    </source>
</evidence>
<evidence type="ECO:0000256" key="3">
    <source>
        <dbReference type="ARBA" id="ARBA00022821"/>
    </source>
</evidence>
<dbReference type="Gene3D" id="3.80.10.10">
    <property type="entry name" value="Ribonuclease Inhibitor"/>
    <property type="match status" value="2"/>
</dbReference>
<feature type="region of interest" description="Disordered" evidence="5">
    <location>
        <begin position="1042"/>
        <end position="1061"/>
    </location>
</feature>
<dbReference type="OMA" id="RHEANFK"/>